<dbReference type="AlphaFoldDB" id="L0AC43"/>
<evidence type="ECO:0000256" key="5">
    <source>
        <dbReference type="ARBA" id="ARBA00022692"/>
    </source>
</evidence>
<evidence type="ECO:0000256" key="6">
    <source>
        <dbReference type="ARBA" id="ARBA00022989"/>
    </source>
</evidence>
<evidence type="ECO:0000256" key="7">
    <source>
        <dbReference type="ARBA" id="ARBA00023136"/>
    </source>
</evidence>
<keyword evidence="4 9" id="KW-0808">Transferase</keyword>
<sequence length="303" mass="34203">MVNMSKVRIKQIVMGSRPWALPMFIATYSIGVFTGFYYYKLFGLYLVLLIIIGAVGELLIHMMTNIINDYYDYIKGIDKANNTKRYHLILNSNLDPKDVKNISLILGIIGLLIGIFIAIMGRPWALLLGFIGFLLGLEYSAPPLYLKYYALGDFSVIISMLLLTLAGFYMYTGKISIVGILIGLPISLLIDDVLMANNIRDINRDKTSGAKTLSIILGYNKSKYLYISFIILSYTILAFLIIFKIYPIYVLIEVLTLPQAINIIKDALNNNFDFLDVKNAKLVSNFGILFVISLIIYIIIKII</sequence>
<comment type="subcellular location">
    <subcellularLocation>
        <location evidence="1">Cell membrane</location>
        <topology evidence="1">Multi-pass membrane protein</topology>
    </subcellularLocation>
</comment>
<evidence type="ECO:0000256" key="3">
    <source>
        <dbReference type="ARBA" id="ARBA00022428"/>
    </source>
</evidence>
<evidence type="ECO:0000313" key="10">
    <source>
        <dbReference type="Proteomes" id="UP000010469"/>
    </source>
</evidence>
<evidence type="ECO:0000256" key="4">
    <source>
        <dbReference type="ARBA" id="ARBA00022679"/>
    </source>
</evidence>
<dbReference type="KEGG" id="clg:Calag_1290"/>
<feature type="transmembrane region" description="Helical" evidence="8">
    <location>
        <begin position="20"/>
        <end position="39"/>
    </location>
</feature>
<feature type="transmembrane region" description="Helical" evidence="8">
    <location>
        <begin position="125"/>
        <end position="141"/>
    </location>
</feature>
<dbReference type="GO" id="GO:0004659">
    <property type="term" value="F:prenyltransferase activity"/>
    <property type="evidence" value="ECO:0007669"/>
    <property type="project" value="InterPro"/>
</dbReference>
<keyword evidence="7 8" id="KW-0472">Membrane</keyword>
<dbReference type="GO" id="GO:0042371">
    <property type="term" value="P:vitamin K biosynthetic process"/>
    <property type="evidence" value="ECO:0007669"/>
    <property type="project" value="TreeGrafter"/>
</dbReference>
<feature type="transmembrane region" description="Helical" evidence="8">
    <location>
        <begin position="148"/>
        <end position="169"/>
    </location>
</feature>
<protein>
    <submittedName>
        <fullName evidence="9">1,4-dihydroxy-2-naphthoate octaprenyltransferase</fullName>
    </submittedName>
</protein>
<dbReference type="EMBL" id="CP003378">
    <property type="protein sequence ID" value="AFZ71004.1"/>
    <property type="molecule type" value="Genomic_DNA"/>
</dbReference>
<evidence type="ECO:0000256" key="2">
    <source>
        <dbReference type="ARBA" id="ARBA00004863"/>
    </source>
</evidence>
<dbReference type="GO" id="GO:0005886">
    <property type="term" value="C:plasma membrane"/>
    <property type="evidence" value="ECO:0007669"/>
    <property type="project" value="UniProtKB-SubCell"/>
</dbReference>
<feature type="transmembrane region" description="Helical" evidence="8">
    <location>
        <begin position="45"/>
        <end position="67"/>
    </location>
</feature>
<feature type="transmembrane region" description="Helical" evidence="8">
    <location>
        <begin position="224"/>
        <end position="249"/>
    </location>
</feature>
<evidence type="ECO:0000313" key="9">
    <source>
        <dbReference type="EMBL" id="AFZ71004.1"/>
    </source>
</evidence>
<dbReference type="InParanoid" id="L0AC43"/>
<comment type="pathway">
    <text evidence="2">Quinol/quinone metabolism; menaquinone biosynthesis.</text>
</comment>
<dbReference type="InterPro" id="IPR026046">
    <property type="entry name" value="UBIAD1"/>
</dbReference>
<evidence type="ECO:0000256" key="8">
    <source>
        <dbReference type="SAM" id="Phobius"/>
    </source>
</evidence>
<dbReference type="InterPro" id="IPR000537">
    <property type="entry name" value="UbiA_prenyltransferase"/>
</dbReference>
<dbReference type="CDD" id="cd13962">
    <property type="entry name" value="PT_UbiA_UBIAD1"/>
    <property type="match status" value="1"/>
</dbReference>
<dbReference type="STRING" id="1056495.Calag_1290"/>
<reference evidence="10" key="1">
    <citation type="submission" date="2012-03" db="EMBL/GenBank/DDBJ databases">
        <title>Complete genome of Caldisphaera lagunensis DSM 15908.</title>
        <authorList>
            <person name="Lucas S."/>
            <person name="Copeland A."/>
            <person name="Lapidus A."/>
            <person name="Glavina del Rio T."/>
            <person name="Dalin E."/>
            <person name="Tice H."/>
            <person name="Bruce D."/>
            <person name="Goodwin L."/>
            <person name="Pitluck S."/>
            <person name="Peters L."/>
            <person name="Mikhailova N."/>
            <person name="Teshima H."/>
            <person name="Kyrpides N."/>
            <person name="Mavromatis K."/>
            <person name="Ivanova N."/>
            <person name="Brettin T."/>
            <person name="Detter J.C."/>
            <person name="Han C."/>
            <person name="Larimer F."/>
            <person name="Land M."/>
            <person name="Hauser L."/>
            <person name="Markowitz V."/>
            <person name="Cheng J.-F."/>
            <person name="Hugenholtz P."/>
            <person name="Woyke T."/>
            <person name="Wu D."/>
            <person name="Spring S."/>
            <person name="Schroeder M."/>
            <person name="Brambilla E."/>
            <person name="Klenk H.-P."/>
            <person name="Eisen J.A."/>
        </authorList>
    </citation>
    <scope>NUCLEOTIDE SEQUENCE [LARGE SCALE GENOMIC DNA]</scope>
    <source>
        <strain evidence="10">DSM 15908 / JCM 11604 / IC-154</strain>
    </source>
</reference>
<dbReference type="Gene3D" id="1.10.357.140">
    <property type="entry name" value="UbiA prenyltransferase"/>
    <property type="match status" value="1"/>
</dbReference>
<dbReference type="GO" id="GO:0009234">
    <property type="term" value="P:menaquinone biosynthetic process"/>
    <property type="evidence" value="ECO:0007669"/>
    <property type="project" value="UniProtKB-UniPathway"/>
</dbReference>
<feature type="transmembrane region" description="Helical" evidence="8">
    <location>
        <begin position="102"/>
        <end position="119"/>
    </location>
</feature>
<dbReference type="HOGENOM" id="CLU_043611_0_1_2"/>
<dbReference type="InterPro" id="IPR044878">
    <property type="entry name" value="UbiA_sf"/>
</dbReference>
<gene>
    <name evidence="9" type="ordered locus">Calag_1290</name>
</gene>
<accession>L0AC43</accession>
<dbReference type="Pfam" id="PF01040">
    <property type="entry name" value="UbiA"/>
    <property type="match status" value="1"/>
</dbReference>
<dbReference type="PANTHER" id="PTHR13929:SF0">
    <property type="entry name" value="UBIA PRENYLTRANSFERASE DOMAIN-CONTAINING PROTEIN 1"/>
    <property type="match status" value="1"/>
</dbReference>
<feature type="transmembrane region" description="Helical" evidence="8">
    <location>
        <begin position="282"/>
        <end position="300"/>
    </location>
</feature>
<proteinExistence type="predicted"/>
<dbReference type="PIRSF" id="PIRSF005355">
    <property type="entry name" value="UBIAD1"/>
    <property type="match status" value="1"/>
</dbReference>
<keyword evidence="6 8" id="KW-1133">Transmembrane helix</keyword>
<dbReference type="Proteomes" id="UP000010469">
    <property type="component" value="Chromosome"/>
</dbReference>
<keyword evidence="5 8" id="KW-0812">Transmembrane</keyword>
<dbReference type="UniPathway" id="UPA00079"/>
<dbReference type="eggNOG" id="arCOG00480">
    <property type="taxonomic scope" value="Archaea"/>
</dbReference>
<evidence type="ECO:0000256" key="1">
    <source>
        <dbReference type="ARBA" id="ARBA00004651"/>
    </source>
</evidence>
<keyword evidence="10" id="KW-1185">Reference proteome</keyword>
<organism evidence="9 10">
    <name type="scientific">Caldisphaera lagunensis (strain DSM 15908 / JCM 11604 / ANMR 0165 / IC-154)</name>
    <dbReference type="NCBI Taxonomy" id="1056495"/>
    <lineage>
        <taxon>Archaea</taxon>
        <taxon>Thermoproteota</taxon>
        <taxon>Thermoprotei</taxon>
        <taxon>Acidilobales</taxon>
        <taxon>Caldisphaeraceae</taxon>
        <taxon>Caldisphaera</taxon>
    </lineage>
</organism>
<keyword evidence="3" id="KW-0474">Menaquinone biosynthesis</keyword>
<name>L0AC43_CALLD</name>
<dbReference type="PANTHER" id="PTHR13929">
    <property type="entry name" value="1,4-DIHYDROXY-2-NAPHTHOATE OCTAPRENYLTRANSFERASE"/>
    <property type="match status" value="1"/>
</dbReference>